<dbReference type="GO" id="GO:0016740">
    <property type="term" value="F:transferase activity"/>
    <property type="evidence" value="ECO:0007669"/>
    <property type="project" value="UniProtKB-KW"/>
</dbReference>
<reference evidence="1 2" key="1">
    <citation type="submission" date="2019-07" db="EMBL/GenBank/DDBJ databases">
        <authorList>
            <person name="Duangmal K."/>
            <person name="Teo W.F.A."/>
        </authorList>
    </citation>
    <scope>NUCLEOTIDE SEQUENCE [LARGE SCALE GENOMIC DNA]</scope>
    <source>
        <strain evidence="1 2">TBRC 6029</strain>
    </source>
</reference>
<dbReference type="Proteomes" id="UP000320011">
    <property type="component" value="Unassembled WGS sequence"/>
</dbReference>
<proteinExistence type="predicted"/>
<feature type="non-terminal residue" evidence="1">
    <location>
        <position position="49"/>
    </location>
</feature>
<organism evidence="1 2">
    <name type="scientific">Amycolatopsis rhizosphaerae</name>
    <dbReference type="NCBI Taxonomy" id="2053003"/>
    <lineage>
        <taxon>Bacteria</taxon>
        <taxon>Bacillati</taxon>
        <taxon>Actinomycetota</taxon>
        <taxon>Actinomycetes</taxon>
        <taxon>Pseudonocardiales</taxon>
        <taxon>Pseudonocardiaceae</taxon>
        <taxon>Amycolatopsis</taxon>
    </lineage>
</organism>
<sequence>MSDYTVRTLRTDETRAASLVFRGAMHLPPIKDEDWEVARRLYQPERTFG</sequence>
<comment type="caution">
    <text evidence="1">The sequence shown here is derived from an EMBL/GenBank/DDBJ whole genome shotgun (WGS) entry which is preliminary data.</text>
</comment>
<dbReference type="EMBL" id="VJWX01000234">
    <property type="protein sequence ID" value="TVT44145.1"/>
    <property type="molecule type" value="Genomic_DNA"/>
</dbReference>
<dbReference type="AlphaFoldDB" id="A0A558C5T4"/>
<gene>
    <name evidence="1" type="ORF">FNH05_21820</name>
</gene>
<evidence type="ECO:0000313" key="2">
    <source>
        <dbReference type="Proteomes" id="UP000320011"/>
    </source>
</evidence>
<keyword evidence="1" id="KW-0808">Transferase</keyword>
<protein>
    <submittedName>
        <fullName evidence="1">GNAT family N-acetyltransferase</fullName>
    </submittedName>
</protein>
<evidence type="ECO:0000313" key="1">
    <source>
        <dbReference type="EMBL" id="TVT44145.1"/>
    </source>
</evidence>
<keyword evidence="2" id="KW-1185">Reference proteome</keyword>
<reference evidence="1 2" key="2">
    <citation type="submission" date="2019-08" db="EMBL/GenBank/DDBJ databases">
        <title>Amycolatopsis acidicola sp. nov., isolated from peat swamp forest soil.</title>
        <authorList>
            <person name="Srisuk N."/>
        </authorList>
    </citation>
    <scope>NUCLEOTIDE SEQUENCE [LARGE SCALE GENOMIC DNA]</scope>
    <source>
        <strain evidence="1 2">TBRC 6029</strain>
    </source>
</reference>
<accession>A0A558C5T4</accession>
<name>A0A558C5T4_9PSEU</name>